<reference evidence="2" key="1">
    <citation type="submission" date="2020-05" db="EMBL/GenBank/DDBJ databases">
        <title>Mycena genomes resolve the evolution of fungal bioluminescence.</title>
        <authorList>
            <person name="Tsai I.J."/>
        </authorList>
    </citation>
    <scope>NUCLEOTIDE SEQUENCE</scope>
    <source>
        <strain evidence="2">160909Yilan</strain>
    </source>
</reference>
<name>A0A8H6TW21_9AGAR</name>
<sequence length="556" mass="62426">MPPVGSATGALFLLSIDRFHLAGIKFLHDVYYHLPDARLAQPARLFGAEATFAHSSSLRAGETEMRRILESWARGRRVRVGYFDTSRVFLVSLADRVDRSTLSPIRLRRKLGFELRQEVTTHLLVYHPVSAVPQVQPGPSMSVEELQTRIAKLSAEIQTQKEVLRQLEESKCTAQRELNAMRDPVARLPLELSSKIFLRCLPSSPSPSKPHAAPILLMKICRAWTDVALATPALWAVIDLRHSRVDVLQSWLHRARRCLLSITLHKRLNADASAVFGQHAPQLKHLTLCEPGSYVHLSMSFPCLQTITFGSQKTLLASLQTNILNEWKLGDVAGLLRLAPKLVRCCLRNAPLDSWDPDSGSDDSTLILPNLRCLEFGSHGGRVGKELIRRLTLPALETLRIPLELGPFADLSLFLRRSLPPLRTLVFLGGQSTEVGEYLRLVPSLTHFEWLASSGAFEFFTALADSESLLPNLRSLNVWGRSFNRISAFHPTLLRMLWARHPRLVRFHLFGEQPKPDAETLVGFRQLVAEGMEIVIGEQKLDEGRTKIITTNYISN</sequence>
<comment type="caution">
    <text evidence="2">The sequence shown here is derived from an EMBL/GenBank/DDBJ whole genome shotgun (WGS) entry which is preliminary data.</text>
</comment>
<protein>
    <recommendedName>
        <fullName evidence="4">F-box domain-containing protein</fullName>
    </recommendedName>
</protein>
<organism evidence="2 3">
    <name type="scientific">Mycena sanguinolenta</name>
    <dbReference type="NCBI Taxonomy" id="230812"/>
    <lineage>
        <taxon>Eukaryota</taxon>
        <taxon>Fungi</taxon>
        <taxon>Dikarya</taxon>
        <taxon>Basidiomycota</taxon>
        <taxon>Agaricomycotina</taxon>
        <taxon>Agaricomycetes</taxon>
        <taxon>Agaricomycetidae</taxon>
        <taxon>Agaricales</taxon>
        <taxon>Marasmiineae</taxon>
        <taxon>Mycenaceae</taxon>
        <taxon>Mycena</taxon>
    </lineage>
</organism>
<feature type="coiled-coil region" evidence="1">
    <location>
        <begin position="143"/>
        <end position="170"/>
    </location>
</feature>
<dbReference type="OrthoDB" id="2840257at2759"/>
<evidence type="ECO:0000313" key="2">
    <source>
        <dbReference type="EMBL" id="KAF7326443.1"/>
    </source>
</evidence>
<evidence type="ECO:0008006" key="4">
    <source>
        <dbReference type="Google" id="ProtNLM"/>
    </source>
</evidence>
<keyword evidence="3" id="KW-1185">Reference proteome</keyword>
<gene>
    <name evidence="2" type="ORF">MSAN_02513100</name>
</gene>
<dbReference type="AlphaFoldDB" id="A0A8H6TW21"/>
<accession>A0A8H6TW21</accession>
<evidence type="ECO:0000313" key="3">
    <source>
        <dbReference type="Proteomes" id="UP000623467"/>
    </source>
</evidence>
<evidence type="ECO:0000256" key="1">
    <source>
        <dbReference type="SAM" id="Coils"/>
    </source>
</evidence>
<dbReference type="Proteomes" id="UP000623467">
    <property type="component" value="Unassembled WGS sequence"/>
</dbReference>
<keyword evidence="1" id="KW-0175">Coiled coil</keyword>
<proteinExistence type="predicted"/>
<dbReference type="EMBL" id="JACAZH010000102">
    <property type="protein sequence ID" value="KAF7326443.1"/>
    <property type="molecule type" value="Genomic_DNA"/>
</dbReference>